<feature type="region of interest" description="Disordered" evidence="1">
    <location>
        <begin position="14"/>
        <end position="34"/>
    </location>
</feature>
<dbReference type="RefSeq" id="XP_033685263.1">
    <property type="nucleotide sequence ID" value="XM_033821743.1"/>
</dbReference>
<organism evidence="2 3">
    <name type="scientific">Trematosphaeria pertusa</name>
    <dbReference type="NCBI Taxonomy" id="390896"/>
    <lineage>
        <taxon>Eukaryota</taxon>
        <taxon>Fungi</taxon>
        <taxon>Dikarya</taxon>
        <taxon>Ascomycota</taxon>
        <taxon>Pezizomycotina</taxon>
        <taxon>Dothideomycetes</taxon>
        <taxon>Pleosporomycetidae</taxon>
        <taxon>Pleosporales</taxon>
        <taxon>Massarineae</taxon>
        <taxon>Trematosphaeriaceae</taxon>
        <taxon>Trematosphaeria</taxon>
    </lineage>
</organism>
<keyword evidence="3" id="KW-1185">Reference proteome</keyword>
<accession>A0A6A6IJ60</accession>
<protein>
    <submittedName>
        <fullName evidence="2">Uncharacterized protein</fullName>
    </submittedName>
</protein>
<dbReference type="GeneID" id="54575073"/>
<dbReference type="AlphaFoldDB" id="A0A6A6IJ60"/>
<evidence type="ECO:0000313" key="2">
    <source>
        <dbReference type="EMBL" id="KAF2250259.1"/>
    </source>
</evidence>
<evidence type="ECO:0000256" key="1">
    <source>
        <dbReference type="SAM" id="MobiDB-lite"/>
    </source>
</evidence>
<gene>
    <name evidence="2" type="ORF">BU26DRAFT_298189</name>
</gene>
<evidence type="ECO:0000313" key="3">
    <source>
        <dbReference type="Proteomes" id="UP000800094"/>
    </source>
</evidence>
<sequence>MGFVFGCLLSVLRDSSSGDQKPASPLQQRHGQLHAGRQETYTYQRIDSARWLRLLDFDSQSATLDLRQRHHGSWSVPGRESGDL</sequence>
<reference evidence="2" key="1">
    <citation type="journal article" date="2020" name="Stud. Mycol.">
        <title>101 Dothideomycetes genomes: a test case for predicting lifestyles and emergence of pathogens.</title>
        <authorList>
            <person name="Haridas S."/>
            <person name="Albert R."/>
            <person name="Binder M."/>
            <person name="Bloem J."/>
            <person name="Labutti K."/>
            <person name="Salamov A."/>
            <person name="Andreopoulos B."/>
            <person name="Baker S."/>
            <person name="Barry K."/>
            <person name="Bills G."/>
            <person name="Bluhm B."/>
            <person name="Cannon C."/>
            <person name="Castanera R."/>
            <person name="Culley D."/>
            <person name="Daum C."/>
            <person name="Ezra D."/>
            <person name="Gonzalez J."/>
            <person name="Henrissat B."/>
            <person name="Kuo A."/>
            <person name="Liang C."/>
            <person name="Lipzen A."/>
            <person name="Lutzoni F."/>
            <person name="Magnuson J."/>
            <person name="Mondo S."/>
            <person name="Nolan M."/>
            <person name="Ohm R."/>
            <person name="Pangilinan J."/>
            <person name="Park H.-J."/>
            <person name="Ramirez L."/>
            <person name="Alfaro M."/>
            <person name="Sun H."/>
            <person name="Tritt A."/>
            <person name="Yoshinaga Y."/>
            <person name="Zwiers L.-H."/>
            <person name="Turgeon B."/>
            <person name="Goodwin S."/>
            <person name="Spatafora J."/>
            <person name="Crous P."/>
            <person name="Grigoriev I."/>
        </authorList>
    </citation>
    <scope>NUCLEOTIDE SEQUENCE</scope>
    <source>
        <strain evidence="2">CBS 122368</strain>
    </source>
</reference>
<feature type="compositionally biased region" description="Polar residues" evidence="1">
    <location>
        <begin position="14"/>
        <end position="30"/>
    </location>
</feature>
<proteinExistence type="predicted"/>
<dbReference type="EMBL" id="ML987194">
    <property type="protein sequence ID" value="KAF2250259.1"/>
    <property type="molecule type" value="Genomic_DNA"/>
</dbReference>
<name>A0A6A6IJ60_9PLEO</name>
<dbReference type="Proteomes" id="UP000800094">
    <property type="component" value="Unassembled WGS sequence"/>
</dbReference>